<evidence type="ECO:0000313" key="3">
    <source>
        <dbReference type="EMBL" id="MFC7201295.1"/>
    </source>
</evidence>
<dbReference type="InterPro" id="IPR058432">
    <property type="entry name" value="DUF8119"/>
</dbReference>
<name>A0ABD5Z8G7_9EURY</name>
<dbReference type="Pfam" id="PF26436">
    <property type="entry name" value="DUF8119"/>
    <property type="match status" value="1"/>
</dbReference>
<gene>
    <name evidence="3" type="ORF">ACFQJ9_18110</name>
</gene>
<dbReference type="AlphaFoldDB" id="A0ABD5Z8G7"/>
<dbReference type="RefSeq" id="WP_279528046.1">
    <property type="nucleotide sequence ID" value="NZ_CP122312.1"/>
</dbReference>
<sequence>MNPIETVREHVGEHRSGLLADLVFALAWVTFVNVFFDVVSGPQWAYYLFMAAGVVAYFGFFASLKAARAAK</sequence>
<protein>
    <recommendedName>
        <fullName evidence="2">DUF8119 domain-containing protein</fullName>
    </recommendedName>
</protein>
<keyword evidence="1" id="KW-1133">Transmembrane helix</keyword>
<keyword evidence="4" id="KW-1185">Reference proteome</keyword>
<comment type="caution">
    <text evidence="3">The sequence shown here is derived from an EMBL/GenBank/DDBJ whole genome shotgun (WGS) entry which is preliminary data.</text>
</comment>
<feature type="transmembrane region" description="Helical" evidence="1">
    <location>
        <begin position="44"/>
        <end position="64"/>
    </location>
</feature>
<feature type="transmembrane region" description="Helical" evidence="1">
    <location>
        <begin position="18"/>
        <end position="38"/>
    </location>
</feature>
<feature type="domain" description="DUF8119" evidence="2">
    <location>
        <begin position="1"/>
        <end position="69"/>
    </location>
</feature>
<accession>A0ABD5Z8G7</accession>
<keyword evidence="1" id="KW-0472">Membrane</keyword>
<reference evidence="3 4" key="1">
    <citation type="journal article" date="2019" name="Int. J. Syst. Evol. Microbiol.">
        <title>The Global Catalogue of Microorganisms (GCM) 10K type strain sequencing project: providing services to taxonomists for standard genome sequencing and annotation.</title>
        <authorList>
            <consortium name="The Broad Institute Genomics Platform"/>
            <consortium name="The Broad Institute Genome Sequencing Center for Infectious Disease"/>
            <person name="Wu L."/>
            <person name="Ma J."/>
        </authorList>
    </citation>
    <scope>NUCLEOTIDE SEQUENCE [LARGE SCALE GENOMIC DNA]</scope>
    <source>
        <strain evidence="3 4">XZGYJ-43</strain>
    </source>
</reference>
<proteinExistence type="predicted"/>
<dbReference type="EMBL" id="JBHTAR010000011">
    <property type="protein sequence ID" value="MFC7201295.1"/>
    <property type="molecule type" value="Genomic_DNA"/>
</dbReference>
<evidence type="ECO:0000256" key="1">
    <source>
        <dbReference type="SAM" id="Phobius"/>
    </source>
</evidence>
<evidence type="ECO:0000313" key="4">
    <source>
        <dbReference type="Proteomes" id="UP001596447"/>
    </source>
</evidence>
<keyword evidence="1" id="KW-0812">Transmembrane</keyword>
<dbReference type="Proteomes" id="UP001596447">
    <property type="component" value="Unassembled WGS sequence"/>
</dbReference>
<organism evidence="3 4">
    <name type="scientific">Halospeciosus flavus</name>
    <dbReference type="NCBI Taxonomy" id="3032283"/>
    <lineage>
        <taxon>Archaea</taxon>
        <taxon>Methanobacteriati</taxon>
        <taxon>Methanobacteriota</taxon>
        <taxon>Stenosarchaea group</taxon>
        <taxon>Halobacteria</taxon>
        <taxon>Halobacteriales</taxon>
        <taxon>Halobacteriaceae</taxon>
        <taxon>Halospeciosus</taxon>
    </lineage>
</organism>
<evidence type="ECO:0000259" key="2">
    <source>
        <dbReference type="Pfam" id="PF26436"/>
    </source>
</evidence>